<feature type="binding site" evidence="7">
    <location>
        <position position="134"/>
    </location>
    <ligand>
        <name>Fe cation</name>
        <dbReference type="ChEBI" id="CHEBI:24875"/>
        <label>2</label>
    </ligand>
</feature>
<feature type="binding site" evidence="7">
    <location>
        <position position="105"/>
    </location>
    <ligand>
        <name>substrate</name>
    </ligand>
</feature>
<dbReference type="CDD" id="cd06123">
    <property type="entry name" value="cupin_HAO"/>
    <property type="match status" value="1"/>
</dbReference>
<evidence type="ECO:0000256" key="8">
    <source>
        <dbReference type="SAM" id="MobiDB-lite"/>
    </source>
</evidence>
<keyword evidence="2 7" id="KW-0662">Pyridine nucleotide biosynthesis</keyword>
<keyword evidence="10" id="KW-1185">Reference proteome</keyword>
<feature type="binding site" evidence="7">
    <location>
        <position position="61"/>
    </location>
    <ligand>
        <name>Fe cation</name>
        <dbReference type="ChEBI" id="CHEBI:24875"/>
        <label>1</label>
        <note>catalytic</note>
    </ligand>
</feature>
<evidence type="ECO:0000256" key="7">
    <source>
        <dbReference type="HAMAP-Rule" id="MF_00825"/>
    </source>
</evidence>
<evidence type="ECO:0000313" key="10">
    <source>
        <dbReference type="Proteomes" id="UP001500994"/>
    </source>
</evidence>
<feature type="binding site" evidence="7">
    <location>
        <position position="116"/>
    </location>
    <ligand>
        <name>substrate</name>
    </ligand>
</feature>
<feature type="binding site" evidence="7">
    <location>
        <position position="131"/>
    </location>
    <ligand>
        <name>Fe cation</name>
        <dbReference type="ChEBI" id="CHEBI:24875"/>
        <label>2</label>
    </ligand>
</feature>
<evidence type="ECO:0000256" key="3">
    <source>
        <dbReference type="ARBA" id="ARBA00022723"/>
    </source>
</evidence>
<evidence type="ECO:0000313" key="9">
    <source>
        <dbReference type="EMBL" id="GAA2658615.1"/>
    </source>
</evidence>
<keyword evidence="5 7" id="KW-0560">Oxidoreductase</keyword>
<evidence type="ECO:0000256" key="5">
    <source>
        <dbReference type="ARBA" id="ARBA00023002"/>
    </source>
</evidence>
<comment type="function">
    <text evidence="1 7">Catalyzes the oxidative ring opening of 3-hydroxyanthranilate to 2-amino-3-carboxymuconate semialdehyde, which spontaneously cyclizes to quinolinate.</text>
</comment>
<dbReference type="Proteomes" id="UP001500994">
    <property type="component" value="Unassembled WGS sequence"/>
</dbReference>
<evidence type="ECO:0000256" key="6">
    <source>
        <dbReference type="ARBA" id="ARBA00023004"/>
    </source>
</evidence>
<accession>A0ABN3RR67</accession>
<dbReference type="InterPro" id="IPR011051">
    <property type="entry name" value="RmlC_Cupin_sf"/>
</dbReference>
<feature type="binding site" evidence="7">
    <location>
        <position position="169"/>
    </location>
    <ligand>
        <name>Fe cation</name>
        <dbReference type="ChEBI" id="CHEBI:24875"/>
        <label>2</label>
    </ligand>
</feature>
<dbReference type="PANTHER" id="PTHR15497">
    <property type="entry name" value="3-HYDROXYANTHRANILATE 3,4-DIOXYGENASE"/>
    <property type="match status" value="1"/>
</dbReference>
<dbReference type="HAMAP" id="MF_00825">
    <property type="entry name" value="3_HAO"/>
    <property type="match status" value="1"/>
</dbReference>
<dbReference type="InterPro" id="IPR014710">
    <property type="entry name" value="RmlC-like_jellyroll"/>
</dbReference>
<comment type="cofactor">
    <cofactor evidence="7">
        <name>Fe(2+)</name>
        <dbReference type="ChEBI" id="CHEBI:29033"/>
    </cofactor>
    <text evidence="7">Binds 2 Fe(2+) ions per subunit.</text>
</comment>
<feature type="binding site" evidence="7">
    <location>
        <position position="61"/>
    </location>
    <ligand>
        <name>substrate</name>
    </ligand>
</feature>
<feature type="binding site" evidence="7">
    <location>
        <position position="51"/>
    </location>
    <ligand>
        <name>O2</name>
        <dbReference type="ChEBI" id="CHEBI:15379"/>
    </ligand>
</feature>
<organism evidence="9 10">
    <name type="scientific">Streptomyces lunalinharesii</name>
    <dbReference type="NCBI Taxonomy" id="333384"/>
    <lineage>
        <taxon>Bacteria</taxon>
        <taxon>Bacillati</taxon>
        <taxon>Actinomycetota</taxon>
        <taxon>Actinomycetes</taxon>
        <taxon>Kitasatosporales</taxon>
        <taxon>Streptomycetaceae</taxon>
        <taxon>Streptomyces</taxon>
    </lineage>
</organism>
<name>A0ABN3RR67_9ACTN</name>
<dbReference type="Pfam" id="PF06052">
    <property type="entry name" value="3-HAO"/>
    <property type="match status" value="1"/>
</dbReference>
<evidence type="ECO:0000256" key="1">
    <source>
        <dbReference type="ARBA" id="ARBA00002752"/>
    </source>
</evidence>
<keyword evidence="3 7" id="KW-0479">Metal-binding</keyword>
<reference evidence="9 10" key="1">
    <citation type="journal article" date="2019" name="Int. J. Syst. Evol. Microbiol.">
        <title>The Global Catalogue of Microorganisms (GCM) 10K type strain sequencing project: providing services to taxonomists for standard genome sequencing and annotation.</title>
        <authorList>
            <consortium name="The Broad Institute Genomics Platform"/>
            <consortium name="The Broad Institute Genome Sequencing Center for Infectious Disease"/>
            <person name="Wu L."/>
            <person name="Ma J."/>
        </authorList>
    </citation>
    <scope>NUCLEOTIDE SEQUENCE [LARGE SCALE GENOMIC DNA]</scope>
    <source>
        <strain evidence="9 10">JCM 16374</strain>
    </source>
</reference>
<dbReference type="RefSeq" id="WP_344575340.1">
    <property type="nucleotide sequence ID" value="NZ_BAAARK010000006.1"/>
</dbReference>
<evidence type="ECO:0000256" key="2">
    <source>
        <dbReference type="ARBA" id="ARBA00022642"/>
    </source>
</evidence>
<sequence length="192" mass="22091">MTLPQLAMGVPFNFERWIEEHRELLRPPVGNVQVWQDSDLVVTVVGGPNQRTDFHDDPIEEFFYQLEGNMVLRVMEAEGRPPVDVQINEGDVFLLPPHVRHSPQRPEPGSIGLVVEFARPRGSRDAFEWYCTECFHLVHRAELQLRSIVDDLPPVFRGFYAGERSCPHCGARHPGAQWPEHQRPQTVRRARG</sequence>
<proteinExistence type="inferred from homology"/>
<feature type="binding site" evidence="7">
    <location>
        <position position="55"/>
    </location>
    <ligand>
        <name>Fe cation</name>
        <dbReference type="ChEBI" id="CHEBI:24875"/>
        <label>1</label>
        <note>catalytic</note>
    </ligand>
</feature>
<dbReference type="EMBL" id="BAAARK010000006">
    <property type="protein sequence ID" value="GAA2658615.1"/>
    <property type="molecule type" value="Genomic_DNA"/>
</dbReference>
<dbReference type="SUPFAM" id="SSF51182">
    <property type="entry name" value="RmlC-like cupins"/>
    <property type="match status" value="1"/>
</dbReference>
<comment type="caution">
    <text evidence="9">The sequence shown here is derived from an EMBL/GenBank/DDBJ whole genome shotgun (WGS) entry which is preliminary data.</text>
</comment>
<feature type="region of interest" description="Disordered" evidence="8">
    <location>
        <begin position="171"/>
        <end position="192"/>
    </location>
</feature>
<comment type="catalytic activity">
    <reaction evidence="7">
        <text>3-hydroxyanthranilate + O2 = (2Z,4Z)-2-amino-3-carboxymuconate 6-semialdehyde</text>
        <dbReference type="Rhea" id="RHEA:17953"/>
        <dbReference type="ChEBI" id="CHEBI:15379"/>
        <dbReference type="ChEBI" id="CHEBI:36559"/>
        <dbReference type="ChEBI" id="CHEBI:77612"/>
        <dbReference type="EC" id="1.13.11.6"/>
    </reaction>
</comment>
<dbReference type="InterPro" id="IPR010329">
    <property type="entry name" value="3hydroanth_dOase"/>
</dbReference>
<gene>
    <name evidence="7" type="primary">nbaC</name>
    <name evidence="9" type="ORF">GCM10009864_26720</name>
</gene>
<feature type="binding site" evidence="7">
    <location>
        <position position="101"/>
    </location>
    <ligand>
        <name>Fe cation</name>
        <dbReference type="ChEBI" id="CHEBI:24875"/>
        <label>1</label>
        <note>catalytic</note>
    </ligand>
</feature>
<keyword evidence="6 7" id="KW-0408">Iron</keyword>
<comment type="similarity">
    <text evidence="7">Belongs to the 3-HAO family.</text>
</comment>
<comment type="pathway">
    <text evidence="7">Cofactor biosynthesis; NAD(+) biosynthesis; quinolinate from L-kynurenine: step 3/3.</text>
</comment>
<feature type="binding site" evidence="7">
    <location>
        <position position="166"/>
    </location>
    <ligand>
        <name>Fe cation</name>
        <dbReference type="ChEBI" id="CHEBI:24875"/>
        <label>2</label>
    </ligand>
</feature>
<dbReference type="NCBIfam" id="NF009763">
    <property type="entry name" value="PRK13264.1"/>
    <property type="match status" value="1"/>
</dbReference>
<dbReference type="Gene3D" id="2.60.120.10">
    <property type="entry name" value="Jelly Rolls"/>
    <property type="match status" value="1"/>
</dbReference>
<dbReference type="NCBIfam" id="TIGR03037">
    <property type="entry name" value="anthran_nbaC"/>
    <property type="match status" value="1"/>
</dbReference>
<dbReference type="EC" id="1.13.11.6" evidence="7"/>
<dbReference type="PANTHER" id="PTHR15497:SF1">
    <property type="entry name" value="3-HYDROXYANTHRANILATE 3,4-DIOXYGENASE"/>
    <property type="match status" value="1"/>
</dbReference>
<evidence type="ECO:0000256" key="4">
    <source>
        <dbReference type="ARBA" id="ARBA00022964"/>
    </source>
</evidence>
<protein>
    <recommendedName>
        <fullName evidence="7">3-hydroxyanthranilate 3,4-dioxygenase</fullName>
        <ecNumber evidence="7">1.13.11.6</ecNumber>
    </recommendedName>
    <alternativeName>
        <fullName evidence="7">3-hydroxyanthranilate oxygenase</fullName>
        <shortName evidence="7">3-HAO</shortName>
    </alternativeName>
    <alternativeName>
        <fullName evidence="7">3-hydroxyanthranilic acid dioxygenase</fullName>
        <shortName evidence="7">HAD</shortName>
    </alternativeName>
</protein>
<keyword evidence="4 7" id="KW-0223">Dioxygenase</keyword>